<dbReference type="SMART" id="SM00530">
    <property type="entry name" value="HTH_XRE"/>
    <property type="match status" value="1"/>
</dbReference>
<evidence type="ECO:0000313" key="3">
    <source>
        <dbReference type="Proteomes" id="UP000215137"/>
    </source>
</evidence>
<accession>A0A248THK7</accession>
<dbReference type="InterPro" id="IPR001387">
    <property type="entry name" value="Cro/C1-type_HTH"/>
</dbReference>
<name>A0A248THK7_9BACI</name>
<dbReference type="Proteomes" id="UP000215137">
    <property type="component" value="Chromosome"/>
</dbReference>
<dbReference type="RefSeq" id="WP_095371184.1">
    <property type="nucleotide sequence ID" value="NZ_CP022983.1"/>
</dbReference>
<dbReference type="EMBL" id="CP022983">
    <property type="protein sequence ID" value="ASV67609.1"/>
    <property type="molecule type" value="Genomic_DNA"/>
</dbReference>
<dbReference type="Gene3D" id="1.10.260.40">
    <property type="entry name" value="lambda repressor-like DNA-binding domains"/>
    <property type="match status" value="1"/>
</dbReference>
<dbReference type="OrthoDB" id="2381879at2"/>
<organism evidence="2 3">
    <name type="scientific">Cytobacillus kochii</name>
    <dbReference type="NCBI Taxonomy" id="859143"/>
    <lineage>
        <taxon>Bacteria</taxon>
        <taxon>Bacillati</taxon>
        <taxon>Bacillota</taxon>
        <taxon>Bacilli</taxon>
        <taxon>Bacillales</taxon>
        <taxon>Bacillaceae</taxon>
        <taxon>Cytobacillus</taxon>
    </lineage>
</organism>
<dbReference type="CDD" id="cd00093">
    <property type="entry name" value="HTH_XRE"/>
    <property type="match status" value="1"/>
</dbReference>
<evidence type="ECO:0000313" key="2">
    <source>
        <dbReference type="EMBL" id="ASV67609.1"/>
    </source>
</evidence>
<gene>
    <name evidence="2" type="ORF">CKF48_09905</name>
</gene>
<reference evidence="2 3" key="1">
    <citation type="submission" date="2017-08" db="EMBL/GenBank/DDBJ databases">
        <title>Complete Genome Sequence of Bacillus kochii Oregon-R-modENCODE STRAIN BDGP4, isolated from Drosophila melanogaster gut.</title>
        <authorList>
            <person name="Wan K.H."/>
            <person name="Yu C."/>
            <person name="Park S."/>
            <person name="Hammonds A.S."/>
            <person name="Booth B.W."/>
            <person name="Celniker S.E."/>
        </authorList>
    </citation>
    <scope>NUCLEOTIDE SEQUENCE [LARGE SCALE GENOMIC DNA]</scope>
    <source>
        <strain evidence="2 3">BDGP4</strain>
    </source>
</reference>
<dbReference type="GO" id="GO:0003677">
    <property type="term" value="F:DNA binding"/>
    <property type="evidence" value="ECO:0007669"/>
    <property type="project" value="InterPro"/>
</dbReference>
<dbReference type="InterPro" id="IPR010982">
    <property type="entry name" value="Lambda_DNA-bd_dom_sf"/>
</dbReference>
<keyword evidence="3" id="KW-1185">Reference proteome</keyword>
<dbReference type="AlphaFoldDB" id="A0A248THK7"/>
<dbReference type="PROSITE" id="PS50943">
    <property type="entry name" value="HTH_CROC1"/>
    <property type="match status" value="1"/>
</dbReference>
<feature type="domain" description="HTH cro/C1-type" evidence="1">
    <location>
        <begin position="7"/>
        <end position="60"/>
    </location>
</feature>
<protein>
    <recommendedName>
        <fullName evidence="1">HTH cro/C1-type domain-containing protein</fullName>
    </recommendedName>
</protein>
<dbReference type="SUPFAM" id="SSF47413">
    <property type="entry name" value="lambda repressor-like DNA-binding domains"/>
    <property type="match status" value="1"/>
</dbReference>
<dbReference type="KEGG" id="bko:CKF48_09905"/>
<sequence>MHYGSFLKKLRVLKGYSQEEMAEKMLMPRTTISKIENNKMELKLSDAVRWGQVTNAPEALAAMLCGVDIASLTQILTMLVGGFSRWIW</sequence>
<evidence type="ECO:0000259" key="1">
    <source>
        <dbReference type="PROSITE" id="PS50943"/>
    </source>
</evidence>
<dbReference type="Pfam" id="PF01381">
    <property type="entry name" value="HTH_3"/>
    <property type="match status" value="1"/>
</dbReference>
<proteinExistence type="predicted"/>